<accession>A0A174NJT6</accession>
<dbReference type="EMBL" id="CZAU01000012">
    <property type="protein sequence ID" value="CUP46225.1"/>
    <property type="molecule type" value="Genomic_DNA"/>
</dbReference>
<feature type="compositionally biased region" description="Basic and acidic residues" evidence="1">
    <location>
        <begin position="50"/>
        <end position="79"/>
    </location>
</feature>
<feature type="compositionally biased region" description="Basic residues" evidence="1">
    <location>
        <begin position="80"/>
        <end position="95"/>
    </location>
</feature>
<dbReference type="InterPro" id="IPR039564">
    <property type="entry name" value="Peptidase_C39-like"/>
</dbReference>
<sequence>MRRRAMTVTMAAFFAAMMLFSDVEIFADQESITEVEVTTETQVTTTEQVHTTETKADNSKEKPGTNKRKETKKKEGKEKKNSHKKVQSKKKRTETKKKIYKKEEIISQNSFTKDQKGQKEYLGSYFYFNQADAMWNHNNLSLHSSGCGPTAVAVCISNLTHQWVTPVDTASWAEKNGYYSASGSLHSAIPAIANHWGLECKGLYKNKIQIEKALKSGHMIVGLMGSGYFTKKGHFITLLGIDKSGKVEVADVGSRSRSQKKYELSFIIGNSKSADAGGPFWEIWSCKEDKKSKKKQNKTTDRVAKKQEIIQKFYADLQADLTEFEREIPMEELLLGVKDQTFQIHSSKINSHLRNLGKQLNDEKLVKISETYSFGMDGIPVYDEKTCFSVPTYLEGYCNY</sequence>
<keyword evidence="2" id="KW-0732">Signal</keyword>
<dbReference type="RefSeq" id="WP_055159824.1">
    <property type="nucleotide sequence ID" value="NZ_CP143954.1"/>
</dbReference>
<organism evidence="4 5">
    <name type="scientific">Anaerostipes hadrus</name>
    <dbReference type="NCBI Taxonomy" id="649756"/>
    <lineage>
        <taxon>Bacteria</taxon>
        <taxon>Bacillati</taxon>
        <taxon>Bacillota</taxon>
        <taxon>Clostridia</taxon>
        <taxon>Lachnospirales</taxon>
        <taxon>Lachnospiraceae</taxon>
        <taxon>Anaerostipes</taxon>
    </lineage>
</organism>
<evidence type="ECO:0000313" key="5">
    <source>
        <dbReference type="Proteomes" id="UP000095564"/>
    </source>
</evidence>
<dbReference type="Proteomes" id="UP000095564">
    <property type="component" value="Unassembled WGS sequence"/>
</dbReference>
<feature type="compositionally biased region" description="Low complexity" evidence="1">
    <location>
        <begin position="37"/>
        <end position="49"/>
    </location>
</feature>
<name>A0A174NJT6_ANAHA</name>
<proteinExistence type="predicted"/>
<evidence type="ECO:0000256" key="2">
    <source>
        <dbReference type="SAM" id="SignalP"/>
    </source>
</evidence>
<reference evidence="4 5" key="1">
    <citation type="submission" date="2015-09" db="EMBL/GenBank/DDBJ databases">
        <authorList>
            <consortium name="Pathogen Informatics"/>
        </authorList>
    </citation>
    <scope>NUCLEOTIDE SEQUENCE [LARGE SCALE GENOMIC DNA]</scope>
    <source>
        <strain evidence="4 5">2789STDY5834908</strain>
    </source>
</reference>
<evidence type="ECO:0000313" key="4">
    <source>
        <dbReference type="EMBL" id="CUP46225.1"/>
    </source>
</evidence>
<dbReference type="Pfam" id="PF13529">
    <property type="entry name" value="Peptidase_C39_2"/>
    <property type="match status" value="1"/>
</dbReference>
<feature type="chain" id="PRO_5038901252" description="Peptidase C39-like domain-containing protein" evidence="2">
    <location>
        <begin position="22"/>
        <end position="400"/>
    </location>
</feature>
<protein>
    <recommendedName>
        <fullName evidence="3">Peptidase C39-like domain-containing protein</fullName>
    </recommendedName>
</protein>
<dbReference type="AlphaFoldDB" id="A0A174NJT6"/>
<feature type="region of interest" description="Disordered" evidence="1">
    <location>
        <begin position="37"/>
        <end position="95"/>
    </location>
</feature>
<dbReference type="OrthoDB" id="3186156at2"/>
<evidence type="ECO:0000256" key="1">
    <source>
        <dbReference type="SAM" id="MobiDB-lite"/>
    </source>
</evidence>
<feature type="signal peptide" evidence="2">
    <location>
        <begin position="1"/>
        <end position="21"/>
    </location>
</feature>
<feature type="domain" description="Peptidase C39-like" evidence="3">
    <location>
        <begin position="127"/>
        <end position="251"/>
    </location>
</feature>
<evidence type="ECO:0000259" key="3">
    <source>
        <dbReference type="Pfam" id="PF13529"/>
    </source>
</evidence>
<gene>
    <name evidence="4" type="ORF">ERS852520_01401</name>
</gene>